<dbReference type="GO" id="GO:0030182">
    <property type="term" value="P:neuron differentiation"/>
    <property type="evidence" value="ECO:0007669"/>
    <property type="project" value="TreeGrafter"/>
</dbReference>
<evidence type="ECO:0000313" key="11">
    <source>
        <dbReference type="WBParaSite" id="SBAD_0000706201-mRNA-1"/>
    </source>
</evidence>
<accession>A0A183IT52</accession>
<reference evidence="9 10" key="2">
    <citation type="submission" date="2018-11" db="EMBL/GenBank/DDBJ databases">
        <authorList>
            <consortium name="Pathogen Informatics"/>
        </authorList>
    </citation>
    <scope>NUCLEOTIDE SEQUENCE [LARGE SCALE GENOMIC DNA]</scope>
</reference>
<evidence type="ECO:0000256" key="6">
    <source>
        <dbReference type="ARBA" id="ARBA00022687"/>
    </source>
</evidence>
<evidence type="ECO:0000256" key="1">
    <source>
        <dbReference type="ARBA" id="ARBA00004498"/>
    </source>
</evidence>
<evidence type="ECO:0000256" key="3">
    <source>
        <dbReference type="ARBA" id="ARBA00022473"/>
    </source>
</evidence>
<dbReference type="Proteomes" id="UP000270296">
    <property type="component" value="Unassembled WGS sequence"/>
</dbReference>
<evidence type="ECO:0000256" key="8">
    <source>
        <dbReference type="RuleBase" id="RU003500"/>
    </source>
</evidence>
<protein>
    <recommendedName>
        <fullName evidence="8">Protein Wnt</fullName>
    </recommendedName>
</protein>
<evidence type="ECO:0000256" key="5">
    <source>
        <dbReference type="ARBA" id="ARBA00022530"/>
    </source>
</evidence>
<sequence length="239" mass="26428">MISASEYLAVSQPFTFPGLQSHVPRSKLSEHYGQQCNSLSYLDEQQRKICTSHPLSMVSIGHGVRDAIGECKWQFRFERWNCTTTPTANDSAIDLFGSTLAAGTIPYGLEPCCALLHNLADDRFLKSCSYTVISANKEASFIEAITSAGMVIAVVSACTAGNLSDCSCDMSKQGLAARDPNEKWHWGGCSDNVRYGLLFGRDFLDRSLKKKFLQNREVKYLATVHNQEVGRKVRSAVKN</sequence>
<gene>
    <name evidence="9" type="ORF">SBAD_LOCUS6798</name>
</gene>
<keyword evidence="5" id="KW-0272">Extracellular matrix</keyword>
<comment type="similarity">
    <text evidence="2 8">Belongs to the Wnt family.</text>
</comment>
<keyword evidence="6 8" id="KW-0879">Wnt signaling pathway</keyword>
<dbReference type="InterPro" id="IPR005817">
    <property type="entry name" value="Wnt"/>
</dbReference>
<dbReference type="GO" id="GO:0060070">
    <property type="term" value="P:canonical Wnt signaling pathway"/>
    <property type="evidence" value="ECO:0007669"/>
    <property type="project" value="TreeGrafter"/>
</dbReference>
<proteinExistence type="inferred from homology"/>
<comment type="function">
    <text evidence="8">Ligand for members of the frizzled family of seven transmembrane receptors.</text>
</comment>
<dbReference type="EMBL" id="UZAM01010051">
    <property type="protein sequence ID" value="VDP10845.1"/>
    <property type="molecule type" value="Genomic_DNA"/>
</dbReference>
<dbReference type="SMART" id="SM00097">
    <property type="entry name" value="WNT1"/>
    <property type="match status" value="1"/>
</dbReference>
<evidence type="ECO:0000313" key="10">
    <source>
        <dbReference type="Proteomes" id="UP000270296"/>
    </source>
</evidence>
<dbReference type="GO" id="GO:0005615">
    <property type="term" value="C:extracellular space"/>
    <property type="evidence" value="ECO:0007669"/>
    <property type="project" value="TreeGrafter"/>
</dbReference>
<keyword evidence="3 8" id="KW-0217">Developmental protein</keyword>
<dbReference type="PANTHER" id="PTHR12027:SF70">
    <property type="entry name" value="PROTEIN WNT-16"/>
    <property type="match status" value="1"/>
</dbReference>
<keyword evidence="7" id="KW-1015">Disulfide bond</keyword>
<evidence type="ECO:0000256" key="4">
    <source>
        <dbReference type="ARBA" id="ARBA00022525"/>
    </source>
</evidence>
<name>A0A183IT52_9BILA</name>
<dbReference type="PRINTS" id="PR01349">
    <property type="entry name" value="WNTPROTEIN"/>
</dbReference>
<dbReference type="PANTHER" id="PTHR12027">
    <property type="entry name" value="WNT RELATED"/>
    <property type="match status" value="1"/>
</dbReference>
<dbReference type="GO" id="GO:0045165">
    <property type="term" value="P:cell fate commitment"/>
    <property type="evidence" value="ECO:0007669"/>
    <property type="project" value="TreeGrafter"/>
</dbReference>
<dbReference type="Pfam" id="PF00110">
    <property type="entry name" value="wnt"/>
    <property type="match status" value="2"/>
</dbReference>
<reference evidence="11" key="1">
    <citation type="submission" date="2016-06" db="UniProtKB">
        <authorList>
            <consortium name="WormBaseParasite"/>
        </authorList>
    </citation>
    <scope>IDENTIFICATION</scope>
</reference>
<comment type="subcellular location">
    <subcellularLocation>
        <location evidence="1 8">Secreted</location>
        <location evidence="1 8">Extracellular space</location>
        <location evidence="1 8">Extracellular matrix</location>
    </subcellularLocation>
</comment>
<dbReference type="GO" id="GO:0005125">
    <property type="term" value="F:cytokine activity"/>
    <property type="evidence" value="ECO:0007669"/>
    <property type="project" value="TreeGrafter"/>
</dbReference>
<dbReference type="AlphaFoldDB" id="A0A183IT52"/>
<keyword evidence="10" id="KW-1185">Reference proteome</keyword>
<evidence type="ECO:0000313" key="9">
    <source>
        <dbReference type="EMBL" id="VDP10845.1"/>
    </source>
</evidence>
<evidence type="ECO:0000256" key="7">
    <source>
        <dbReference type="ARBA" id="ARBA00023157"/>
    </source>
</evidence>
<dbReference type="OrthoDB" id="5945655at2759"/>
<organism evidence="11">
    <name type="scientific">Soboliphyme baturini</name>
    <dbReference type="NCBI Taxonomy" id="241478"/>
    <lineage>
        <taxon>Eukaryota</taxon>
        <taxon>Metazoa</taxon>
        <taxon>Ecdysozoa</taxon>
        <taxon>Nematoda</taxon>
        <taxon>Enoplea</taxon>
        <taxon>Dorylaimia</taxon>
        <taxon>Dioctophymatida</taxon>
        <taxon>Dioctophymatoidea</taxon>
        <taxon>Soboliphymatidae</taxon>
        <taxon>Soboliphyme</taxon>
    </lineage>
</organism>
<evidence type="ECO:0000256" key="2">
    <source>
        <dbReference type="ARBA" id="ARBA00005683"/>
    </source>
</evidence>
<keyword evidence="4" id="KW-0964">Secreted</keyword>
<dbReference type="GO" id="GO:0005109">
    <property type="term" value="F:frizzled binding"/>
    <property type="evidence" value="ECO:0007669"/>
    <property type="project" value="TreeGrafter"/>
</dbReference>
<dbReference type="WBParaSite" id="SBAD_0000706201-mRNA-1">
    <property type="protein sequence ID" value="SBAD_0000706201-mRNA-1"/>
    <property type="gene ID" value="SBAD_0000706201"/>
</dbReference>